<name>A0A1Y1YNT2_9FUNG</name>
<organism evidence="1 2">
    <name type="scientific">Neocallimastix californiae</name>
    <dbReference type="NCBI Taxonomy" id="1754190"/>
    <lineage>
        <taxon>Eukaryota</taxon>
        <taxon>Fungi</taxon>
        <taxon>Fungi incertae sedis</taxon>
        <taxon>Chytridiomycota</taxon>
        <taxon>Chytridiomycota incertae sedis</taxon>
        <taxon>Neocallimastigomycetes</taxon>
        <taxon>Neocallimastigales</taxon>
        <taxon>Neocallimastigaceae</taxon>
        <taxon>Neocallimastix</taxon>
    </lineage>
</organism>
<comment type="caution">
    <text evidence="1">The sequence shown here is derived from an EMBL/GenBank/DDBJ whole genome shotgun (WGS) entry which is preliminary data.</text>
</comment>
<evidence type="ECO:0000313" key="2">
    <source>
        <dbReference type="Proteomes" id="UP000193920"/>
    </source>
</evidence>
<dbReference type="Proteomes" id="UP000193920">
    <property type="component" value="Unassembled WGS sequence"/>
</dbReference>
<keyword evidence="2" id="KW-1185">Reference proteome</keyword>
<protein>
    <submittedName>
        <fullName evidence="1">Uncharacterized protein</fullName>
    </submittedName>
</protein>
<gene>
    <name evidence="1" type="ORF">LY90DRAFT_641710</name>
</gene>
<reference evidence="1 2" key="1">
    <citation type="submission" date="2016-08" db="EMBL/GenBank/DDBJ databases">
        <title>A Parts List for Fungal Cellulosomes Revealed by Comparative Genomics.</title>
        <authorList>
            <consortium name="DOE Joint Genome Institute"/>
            <person name="Haitjema C.H."/>
            <person name="Gilmore S.P."/>
            <person name="Henske J.K."/>
            <person name="Solomon K.V."/>
            <person name="De Groot R."/>
            <person name="Kuo A."/>
            <person name="Mondo S.J."/>
            <person name="Salamov A.A."/>
            <person name="Labutti K."/>
            <person name="Zhao Z."/>
            <person name="Chiniquy J."/>
            <person name="Barry K."/>
            <person name="Brewer H.M."/>
            <person name="Purvine S.O."/>
            <person name="Wright A.T."/>
            <person name="Boxma B."/>
            <person name="Van Alen T."/>
            <person name="Hackstein J.H."/>
            <person name="Baker S.E."/>
            <person name="Grigoriev I.V."/>
            <person name="O'Malley M.A."/>
        </authorList>
    </citation>
    <scope>NUCLEOTIDE SEQUENCE [LARGE SCALE GENOMIC DNA]</scope>
    <source>
        <strain evidence="1 2">G1</strain>
    </source>
</reference>
<proteinExistence type="predicted"/>
<sequence>MQVFNDSNFFTFIIHNVFKQFINLYHRDDEFVNKAKIISLNFLYDNKFRLKKKDSRKFFHNFNINCKDIDEKYENIEIYIIELARFDINDFDDKIDNNLWVAFLKCITYELAKFNIKGEEKSY</sequence>
<evidence type="ECO:0000313" key="1">
    <source>
        <dbReference type="EMBL" id="ORX99700.1"/>
    </source>
</evidence>
<dbReference type="AlphaFoldDB" id="A0A1Y1YNT2"/>
<dbReference type="EMBL" id="MCOG01000539">
    <property type="protein sequence ID" value="ORX99700.1"/>
    <property type="molecule type" value="Genomic_DNA"/>
</dbReference>
<accession>A0A1Y1YNT2</accession>